<protein>
    <recommendedName>
        <fullName evidence="1">Acetyl-coenzyme A synthetase N-terminal domain-containing protein</fullName>
    </recommendedName>
</protein>
<feature type="domain" description="Acetyl-coenzyme A synthetase N-terminal" evidence="1">
    <location>
        <begin position="43"/>
        <end position="98"/>
    </location>
</feature>
<feature type="non-terminal residue" evidence="2">
    <location>
        <position position="156"/>
    </location>
</feature>
<dbReference type="EMBL" id="LAZR01055231">
    <property type="protein sequence ID" value="KKK76838.1"/>
    <property type="molecule type" value="Genomic_DNA"/>
</dbReference>
<dbReference type="Gene3D" id="3.40.50.12780">
    <property type="entry name" value="N-terminal domain of ligase-like"/>
    <property type="match status" value="1"/>
</dbReference>
<dbReference type="PANTHER" id="PTHR42921">
    <property type="entry name" value="ACETOACETYL-COA SYNTHETASE"/>
    <property type="match status" value="1"/>
</dbReference>
<sequence>MDRKSIKEGTILWEPPNDRIKAANITRYMKWLKENKELDFSDYDKLWKWSVTQIEAFWESLWQFLQIKASKPYKEVLSDRKMPGAEWFNNASLNYAEHVFHHMSPDCPALMFQSEIQPLMEISWDELYQNVSSIADSLRNMGVQKGDRVVSYQPNI</sequence>
<reference evidence="2" key="1">
    <citation type="journal article" date="2015" name="Nature">
        <title>Complex archaea that bridge the gap between prokaryotes and eukaryotes.</title>
        <authorList>
            <person name="Spang A."/>
            <person name="Saw J.H."/>
            <person name="Jorgensen S.L."/>
            <person name="Zaremba-Niedzwiedzka K."/>
            <person name="Martijn J."/>
            <person name="Lind A.E."/>
            <person name="van Eijk R."/>
            <person name="Schleper C."/>
            <person name="Guy L."/>
            <person name="Ettema T.J."/>
        </authorList>
    </citation>
    <scope>NUCLEOTIDE SEQUENCE</scope>
</reference>
<organism evidence="2">
    <name type="scientific">marine sediment metagenome</name>
    <dbReference type="NCBI Taxonomy" id="412755"/>
    <lineage>
        <taxon>unclassified sequences</taxon>
        <taxon>metagenomes</taxon>
        <taxon>ecological metagenomes</taxon>
    </lineage>
</organism>
<dbReference type="PANTHER" id="PTHR42921:SF1">
    <property type="entry name" value="ACETOACETYL-COA SYNTHETASE"/>
    <property type="match status" value="1"/>
</dbReference>
<evidence type="ECO:0000313" key="2">
    <source>
        <dbReference type="EMBL" id="KKK76838.1"/>
    </source>
</evidence>
<dbReference type="GO" id="GO:0030729">
    <property type="term" value="F:acetoacetate-CoA ligase activity"/>
    <property type="evidence" value="ECO:0007669"/>
    <property type="project" value="TreeGrafter"/>
</dbReference>
<gene>
    <name evidence="2" type="ORF">LCGC14_2859610</name>
</gene>
<evidence type="ECO:0000259" key="1">
    <source>
        <dbReference type="Pfam" id="PF16177"/>
    </source>
</evidence>
<proteinExistence type="predicted"/>
<dbReference type="AlphaFoldDB" id="A0A0F8Y6A6"/>
<comment type="caution">
    <text evidence="2">The sequence shown here is derived from an EMBL/GenBank/DDBJ whole genome shotgun (WGS) entry which is preliminary data.</text>
</comment>
<dbReference type="InterPro" id="IPR042099">
    <property type="entry name" value="ANL_N_sf"/>
</dbReference>
<dbReference type="InterPro" id="IPR032387">
    <property type="entry name" value="ACAS_N"/>
</dbReference>
<name>A0A0F8Y6A6_9ZZZZ</name>
<dbReference type="SUPFAM" id="SSF56801">
    <property type="entry name" value="Acetyl-CoA synthetase-like"/>
    <property type="match status" value="1"/>
</dbReference>
<accession>A0A0F8Y6A6</accession>
<dbReference type="Pfam" id="PF16177">
    <property type="entry name" value="ACAS_N"/>
    <property type="match status" value="1"/>
</dbReference>